<dbReference type="PhylomeDB" id="D6WY67"/>
<proteinExistence type="predicted"/>
<reference evidence="4 5" key="1">
    <citation type="journal article" date="2008" name="Nature">
        <title>The genome of the model beetle and pest Tribolium castaneum.</title>
        <authorList>
            <consortium name="Tribolium Genome Sequencing Consortium"/>
            <person name="Richards S."/>
            <person name="Gibbs R.A."/>
            <person name="Weinstock G.M."/>
            <person name="Brown S.J."/>
            <person name="Denell R."/>
            <person name="Beeman R.W."/>
            <person name="Gibbs R."/>
            <person name="Beeman R.W."/>
            <person name="Brown S.J."/>
            <person name="Bucher G."/>
            <person name="Friedrich M."/>
            <person name="Grimmelikhuijzen C.J."/>
            <person name="Klingler M."/>
            <person name="Lorenzen M."/>
            <person name="Richards S."/>
            <person name="Roth S."/>
            <person name="Schroder R."/>
            <person name="Tautz D."/>
            <person name="Zdobnov E.M."/>
            <person name="Muzny D."/>
            <person name="Gibbs R.A."/>
            <person name="Weinstock G.M."/>
            <person name="Attaway T."/>
            <person name="Bell S."/>
            <person name="Buhay C.J."/>
            <person name="Chandrabose M.N."/>
            <person name="Chavez D."/>
            <person name="Clerk-Blankenburg K.P."/>
            <person name="Cree A."/>
            <person name="Dao M."/>
            <person name="Davis C."/>
            <person name="Chacko J."/>
            <person name="Dinh H."/>
            <person name="Dugan-Rocha S."/>
            <person name="Fowler G."/>
            <person name="Garner T.T."/>
            <person name="Garnes J."/>
            <person name="Gnirke A."/>
            <person name="Hawes A."/>
            <person name="Hernandez J."/>
            <person name="Hines S."/>
            <person name="Holder M."/>
            <person name="Hume J."/>
            <person name="Jhangiani S.N."/>
            <person name="Joshi V."/>
            <person name="Khan Z.M."/>
            <person name="Jackson L."/>
            <person name="Kovar C."/>
            <person name="Kowis A."/>
            <person name="Lee S."/>
            <person name="Lewis L.R."/>
            <person name="Margolis J."/>
            <person name="Morgan M."/>
            <person name="Nazareth L.V."/>
            <person name="Nguyen N."/>
            <person name="Okwuonu G."/>
            <person name="Parker D."/>
            <person name="Richards S."/>
            <person name="Ruiz S.J."/>
            <person name="Santibanez J."/>
            <person name="Savard J."/>
            <person name="Scherer S.E."/>
            <person name="Schneider B."/>
            <person name="Sodergren E."/>
            <person name="Tautz D."/>
            <person name="Vattahil S."/>
            <person name="Villasana D."/>
            <person name="White C.S."/>
            <person name="Wright R."/>
            <person name="Park Y."/>
            <person name="Beeman R.W."/>
            <person name="Lord J."/>
            <person name="Oppert B."/>
            <person name="Lorenzen M."/>
            <person name="Brown S."/>
            <person name="Wang L."/>
            <person name="Savard J."/>
            <person name="Tautz D."/>
            <person name="Richards S."/>
            <person name="Weinstock G."/>
            <person name="Gibbs R.A."/>
            <person name="Liu Y."/>
            <person name="Worley K."/>
            <person name="Weinstock G."/>
            <person name="Elsik C.G."/>
            <person name="Reese J.T."/>
            <person name="Elhaik E."/>
            <person name="Landan G."/>
            <person name="Graur D."/>
            <person name="Arensburger P."/>
            <person name="Atkinson P."/>
            <person name="Beeman R.W."/>
            <person name="Beidler J."/>
            <person name="Brown S.J."/>
            <person name="Demuth J.P."/>
            <person name="Drury D.W."/>
            <person name="Du Y.Z."/>
            <person name="Fujiwara H."/>
            <person name="Lorenzen M."/>
            <person name="Maselli V."/>
            <person name="Osanai M."/>
            <person name="Park Y."/>
            <person name="Robertson H.M."/>
            <person name="Tu Z."/>
            <person name="Wang J.J."/>
            <person name="Wang S."/>
            <person name="Richards S."/>
            <person name="Song H."/>
            <person name="Zhang L."/>
            <person name="Sodergren E."/>
            <person name="Werner D."/>
            <person name="Stanke M."/>
            <person name="Morgenstern B."/>
            <person name="Solovyev V."/>
            <person name="Kosarev P."/>
            <person name="Brown G."/>
            <person name="Chen H.C."/>
            <person name="Ermolaeva O."/>
            <person name="Hlavina W."/>
            <person name="Kapustin Y."/>
            <person name="Kiryutin B."/>
            <person name="Kitts P."/>
            <person name="Maglott D."/>
            <person name="Pruitt K."/>
            <person name="Sapojnikov V."/>
            <person name="Souvorov A."/>
            <person name="Mackey A.J."/>
            <person name="Waterhouse R.M."/>
            <person name="Wyder S."/>
            <person name="Zdobnov E.M."/>
            <person name="Zdobnov E.M."/>
            <person name="Wyder S."/>
            <person name="Kriventseva E.V."/>
            <person name="Kadowaki T."/>
            <person name="Bork P."/>
            <person name="Aranda M."/>
            <person name="Bao R."/>
            <person name="Beermann A."/>
            <person name="Berns N."/>
            <person name="Bolognesi R."/>
            <person name="Bonneton F."/>
            <person name="Bopp D."/>
            <person name="Brown S.J."/>
            <person name="Bucher G."/>
            <person name="Butts T."/>
            <person name="Chaumot A."/>
            <person name="Denell R.E."/>
            <person name="Ferrier D.E."/>
            <person name="Friedrich M."/>
            <person name="Gordon C.M."/>
            <person name="Jindra M."/>
            <person name="Klingler M."/>
            <person name="Lan Q."/>
            <person name="Lattorff H.M."/>
            <person name="Laudet V."/>
            <person name="von Levetsow C."/>
            <person name="Liu Z."/>
            <person name="Lutz R."/>
            <person name="Lynch J.A."/>
            <person name="da Fonseca R.N."/>
            <person name="Posnien N."/>
            <person name="Reuter R."/>
            <person name="Roth S."/>
            <person name="Savard J."/>
            <person name="Schinko J.B."/>
            <person name="Schmitt C."/>
            <person name="Schoppmeier M."/>
            <person name="Schroder R."/>
            <person name="Shippy T.D."/>
            <person name="Simonnet F."/>
            <person name="Marques-Souza H."/>
            <person name="Tautz D."/>
            <person name="Tomoyasu Y."/>
            <person name="Trauner J."/>
            <person name="Van der Zee M."/>
            <person name="Vervoort M."/>
            <person name="Wittkopp N."/>
            <person name="Wimmer E.A."/>
            <person name="Yang X."/>
            <person name="Jones A.K."/>
            <person name="Sattelle D.B."/>
            <person name="Ebert P.R."/>
            <person name="Nelson D."/>
            <person name="Scott J.G."/>
            <person name="Beeman R.W."/>
            <person name="Muthukrishnan S."/>
            <person name="Kramer K.J."/>
            <person name="Arakane Y."/>
            <person name="Beeman R.W."/>
            <person name="Zhu Q."/>
            <person name="Hogenkamp D."/>
            <person name="Dixit R."/>
            <person name="Oppert B."/>
            <person name="Jiang H."/>
            <person name="Zou Z."/>
            <person name="Marshall J."/>
            <person name="Elpidina E."/>
            <person name="Vinokurov K."/>
            <person name="Oppert C."/>
            <person name="Zou Z."/>
            <person name="Evans J."/>
            <person name="Lu Z."/>
            <person name="Zhao P."/>
            <person name="Sumathipala N."/>
            <person name="Altincicek B."/>
            <person name="Vilcinskas A."/>
            <person name="Williams M."/>
            <person name="Hultmark D."/>
            <person name="Hetru C."/>
            <person name="Jiang H."/>
            <person name="Grimmelikhuijzen C.J."/>
            <person name="Hauser F."/>
            <person name="Cazzamali G."/>
            <person name="Williamson M."/>
            <person name="Park Y."/>
            <person name="Li B."/>
            <person name="Tanaka Y."/>
            <person name="Predel R."/>
            <person name="Neupert S."/>
            <person name="Schachtner J."/>
            <person name="Verleyen P."/>
            <person name="Raible F."/>
            <person name="Bork P."/>
            <person name="Friedrich M."/>
            <person name="Walden K.K."/>
            <person name="Robertson H.M."/>
            <person name="Angeli S."/>
            <person name="Foret S."/>
            <person name="Bucher G."/>
            <person name="Schuetz S."/>
            <person name="Maleszka R."/>
            <person name="Wimmer E.A."/>
            <person name="Beeman R.W."/>
            <person name="Lorenzen M."/>
            <person name="Tomoyasu Y."/>
            <person name="Miller S.C."/>
            <person name="Grossmann D."/>
            <person name="Bucher G."/>
        </authorList>
    </citation>
    <scope>NUCLEOTIDE SEQUENCE [LARGE SCALE GENOMIC DNA]</scope>
    <source>
        <strain evidence="4 5">Georgia GA2</strain>
    </source>
</reference>
<keyword evidence="5" id="KW-1185">Reference proteome</keyword>
<dbReference type="InParanoid" id="D6WY67"/>
<dbReference type="GO" id="GO:0046872">
    <property type="term" value="F:metal ion binding"/>
    <property type="evidence" value="ECO:0007669"/>
    <property type="project" value="UniProtKB-KW"/>
</dbReference>
<evidence type="ECO:0000313" key="5">
    <source>
        <dbReference type="Proteomes" id="UP000007266"/>
    </source>
</evidence>
<sequence>MAKFVIINYKLCSIRLVIERAFARLKGKFRRLKYLDISDPNFGPQIVATACVLHNFIILKDNDDEEFENVDEFLNNNENDDVAPEEQRHGIQKRLNIMTLFRDY</sequence>
<dbReference type="OMA" id="MIVTACC"/>
<dbReference type="EMBL" id="KQ971357">
    <property type="protein sequence ID" value="EFA07705.1"/>
    <property type="molecule type" value="Genomic_DNA"/>
</dbReference>
<organism evidence="4 5">
    <name type="scientific">Tribolium castaneum</name>
    <name type="common">Red flour beetle</name>
    <dbReference type="NCBI Taxonomy" id="7070"/>
    <lineage>
        <taxon>Eukaryota</taxon>
        <taxon>Metazoa</taxon>
        <taxon>Ecdysozoa</taxon>
        <taxon>Arthropoda</taxon>
        <taxon>Hexapoda</taxon>
        <taxon>Insecta</taxon>
        <taxon>Pterygota</taxon>
        <taxon>Neoptera</taxon>
        <taxon>Endopterygota</taxon>
        <taxon>Coleoptera</taxon>
        <taxon>Polyphaga</taxon>
        <taxon>Cucujiformia</taxon>
        <taxon>Tenebrionidae</taxon>
        <taxon>Tenebrionidae incertae sedis</taxon>
        <taxon>Tribolium</taxon>
    </lineage>
</organism>
<accession>D6WY67</accession>
<reference evidence="4 5" key="2">
    <citation type="journal article" date="2010" name="Nucleic Acids Res.">
        <title>BeetleBase in 2010: revisions to provide comprehensive genomic information for Tribolium castaneum.</title>
        <authorList>
            <person name="Kim H.S."/>
            <person name="Murphy T."/>
            <person name="Xia J."/>
            <person name="Caragea D."/>
            <person name="Park Y."/>
            <person name="Beeman R.W."/>
            <person name="Lorenzen M.D."/>
            <person name="Butcher S."/>
            <person name="Manak J.R."/>
            <person name="Brown S.J."/>
        </authorList>
    </citation>
    <scope>GENOME REANNOTATION</scope>
    <source>
        <strain evidence="4 5">Georgia GA2</strain>
    </source>
</reference>
<dbReference type="InterPro" id="IPR027806">
    <property type="entry name" value="HARBI1_dom"/>
</dbReference>
<evidence type="ECO:0000256" key="1">
    <source>
        <dbReference type="ARBA" id="ARBA00001968"/>
    </source>
</evidence>
<dbReference type="HOGENOM" id="CLU_2253512_0_0_1"/>
<protein>
    <recommendedName>
        <fullName evidence="3">DDE Tnp4 domain-containing protein</fullName>
    </recommendedName>
</protein>
<gene>
    <name evidence="4" type="primary">GLEAN_02181</name>
    <name evidence="4" type="ORF">TcasGA2_TC002181</name>
</gene>
<evidence type="ECO:0000259" key="3">
    <source>
        <dbReference type="Pfam" id="PF13359"/>
    </source>
</evidence>
<comment type="cofactor">
    <cofactor evidence="1">
        <name>a divalent metal cation</name>
        <dbReference type="ChEBI" id="CHEBI:60240"/>
    </cofactor>
</comment>
<evidence type="ECO:0000313" key="4">
    <source>
        <dbReference type="EMBL" id="EFA07705.1"/>
    </source>
</evidence>
<dbReference type="AlphaFoldDB" id="D6WY67"/>
<keyword evidence="2" id="KW-0479">Metal-binding</keyword>
<dbReference type="Pfam" id="PF13359">
    <property type="entry name" value="DDE_Tnp_4"/>
    <property type="match status" value="1"/>
</dbReference>
<dbReference type="Proteomes" id="UP000007266">
    <property type="component" value="Linkage group 8"/>
</dbReference>
<feature type="domain" description="DDE Tnp4" evidence="3">
    <location>
        <begin position="7"/>
        <end position="55"/>
    </location>
</feature>
<evidence type="ECO:0000256" key="2">
    <source>
        <dbReference type="ARBA" id="ARBA00022723"/>
    </source>
</evidence>
<name>D6WY67_TRICA</name>